<dbReference type="RefSeq" id="XP_037161917.1">
    <property type="nucleotide sequence ID" value="XM_037311260.1"/>
</dbReference>
<dbReference type="PANTHER" id="PTHR38790">
    <property type="entry name" value="2EXR DOMAIN-CONTAINING PROTEIN-RELATED"/>
    <property type="match status" value="1"/>
</dbReference>
<feature type="domain" description="DUF7730" evidence="1">
    <location>
        <begin position="22"/>
        <end position="145"/>
    </location>
</feature>
<sequence length="184" mass="21538">MVEDFTWVNINGDEETVWRQPHHRCDVEPAYKIGANHRRSDHESMHLTALRVCRQIYNDANNILWSTNTFSFNDAATSLDRFMDAQTTRQKQSLRRLRLQMDWVWGEDKPWNHVLGMTLIRSLAGLRSLRLQINHSMYATLFQEAKARGNELGLFQTRRLDFVHKMAILPLTNVEVFVGDLSQP</sequence>
<accession>A0A8H6L1W7</accession>
<dbReference type="Proteomes" id="UP000578531">
    <property type="component" value="Unassembled WGS sequence"/>
</dbReference>
<name>A0A8H6L1W7_9LECA</name>
<dbReference type="AlphaFoldDB" id="A0A8H6L1W7"/>
<dbReference type="Pfam" id="PF24864">
    <property type="entry name" value="DUF7730"/>
    <property type="match status" value="1"/>
</dbReference>
<protein>
    <recommendedName>
        <fullName evidence="1">DUF7730 domain-containing protein</fullName>
    </recommendedName>
</protein>
<gene>
    <name evidence="2" type="ORF">HO173_009370</name>
</gene>
<evidence type="ECO:0000313" key="3">
    <source>
        <dbReference type="Proteomes" id="UP000578531"/>
    </source>
</evidence>
<dbReference type="EMBL" id="JACCJC010000048">
    <property type="protein sequence ID" value="KAF6232490.1"/>
    <property type="molecule type" value="Genomic_DNA"/>
</dbReference>
<reference evidence="2 3" key="1">
    <citation type="journal article" date="2020" name="Genomics">
        <title>Complete, high-quality genomes from long-read metagenomic sequencing of two wolf lichen thalli reveals enigmatic genome architecture.</title>
        <authorList>
            <person name="McKenzie S.K."/>
            <person name="Walston R.F."/>
            <person name="Allen J.L."/>
        </authorList>
    </citation>
    <scope>NUCLEOTIDE SEQUENCE [LARGE SCALE GENOMIC DNA]</scope>
    <source>
        <strain evidence="2">WasteWater2</strain>
    </source>
</reference>
<proteinExistence type="predicted"/>
<dbReference type="OrthoDB" id="5413827at2759"/>
<evidence type="ECO:0000259" key="1">
    <source>
        <dbReference type="Pfam" id="PF24864"/>
    </source>
</evidence>
<organism evidence="2 3">
    <name type="scientific">Letharia columbiana</name>
    <dbReference type="NCBI Taxonomy" id="112416"/>
    <lineage>
        <taxon>Eukaryota</taxon>
        <taxon>Fungi</taxon>
        <taxon>Dikarya</taxon>
        <taxon>Ascomycota</taxon>
        <taxon>Pezizomycotina</taxon>
        <taxon>Lecanoromycetes</taxon>
        <taxon>OSLEUM clade</taxon>
        <taxon>Lecanoromycetidae</taxon>
        <taxon>Lecanorales</taxon>
        <taxon>Lecanorineae</taxon>
        <taxon>Parmeliaceae</taxon>
        <taxon>Letharia</taxon>
    </lineage>
</organism>
<dbReference type="GeneID" id="59291021"/>
<comment type="caution">
    <text evidence="2">The sequence shown here is derived from an EMBL/GenBank/DDBJ whole genome shotgun (WGS) entry which is preliminary data.</text>
</comment>
<dbReference type="InterPro" id="IPR056632">
    <property type="entry name" value="DUF7730"/>
</dbReference>
<keyword evidence="3" id="KW-1185">Reference proteome</keyword>
<evidence type="ECO:0000313" key="2">
    <source>
        <dbReference type="EMBL" id="KAF6232490.1"/>
    </source>
</evidence>